<name>A0AAE3G4C2_9GAMM</name>
<proteinExistence type="predicted"/>
<sequence length="203" mass="23714">MGKESSGQFGEWQQDAWLTKSQLRERGWTDGAIRRFLGEADRQKPNPYRSTGPKMQLFARGRVVAAESTSGFIAWQAATREQREKLSIAASRRAEEARAALREHIANLRIKVPDLGDKRTVFRMAVKHYNTLWERRGEYDRVASLEDDEAFLRRIAMNMLRHSYTSYERQLDRLFGQIGREEGYALLRERVTQSIVARYPYLR</sequence>
<comment type="caution">
    <text evidence="1">The sequence shown here is derived from an EMBL/GenBank/DDBJ whole genome shotgun (WGS) entry which is preliminary data.</text>
</comment>
<keyword evidence="2" id="KW-1185">Reference proteome</keyword>
<dbReference type="Proteomes" id="UP001205843">
    <property type="component" value="Unassembled WGS sequence"/>
</dbReference>
<accession>A0AAE3G4C2</accession>
<reference evidence="1" key="1">
    <citation type="submission" date="2022-03" db="EMBL/GenBank/DDBJ databases">
        <title>Genomic Encyclopedia of Type Strains, Phase III (KMG-III): the genomes of soil and plant-associated and newly described type strains.</title>
        <authorList>
            <person name="Whitman W."/>
        </authorList>
    </citation>
    <scope>NUCLEOTIDE SEQUENCE</scope>
    <source>
        <strain evidence="1">ANL 6-2</strain>
    </source>
</reference>
<gene>
    <name evidence="1" type="ORF">J2T57_001618</name>
</gene>
<dbReference type="EMBL" id="JALJXV010000003">
    <property type="protein sequence ID" value="MCP1674516.1"/>
    <property type="molecule type" value="Genomic_DNA"/>
</dbReference>
<protein>
    <submittedName>
        <fullName evidence="1">Uncharacterized protein</fullName>
    </submittedName>
</protein>
<evidence type="ECO:0000313" key="2">
    <source>
        <dbReference type="Proteomes" id="UP001205843"/>
    </source>
</evidence>
<dbReference type="RefSeq" id="WP_253476568.1">
    <property type="nucleotide sequence ID" value="NZ_JALJXV010000003.1"/>
</dbReference>
<evidence type="ECO:0000313" key="1">
    <source>
        <dbReference type="EMBL" id="MCP1674516.1"/>
    </source>
</evidence>
<organism evidence="1 2">
    <name type="scientific">Natronocella acetinitrilica</name>
    <dbReference type="NCBI Taxonomy" id="414046"/>
    <lineage>
        <taxon>Bacteria</taxon>
        <taxon>Pseudomonadati</taxon>
        <taxon>Pseudomonadota</taxon>
        <taxon>Gammaproteobacteria</taxon>
        <taxon>Chromatiales</taxon>
        <taxon>Ectothiorhodospiraceae</taxon>
        <taxon>Natronocella</taxon>
    </lineage>
</organism>
<dbReference type="AlphaFoldDB" id="A0AAE3G4C2"/>